<organism evidence="1 2">
    <name type="scientific">Paenibacillus alvei</name>
    <name type="common">Bacillus alvei</name>
    <dbReference type="NCBI Taxonomy" id="44250"/>
    <lineage>
        <taxon>Bacteria</taxon>
        <taxon>Bacillati</taxon>
        <taxon>Bacillota</taxon>
        <taxon>Bacilli</taxon>
        <taxon>Bacillales</taxon>
        <taxon>Paenibacillaceae</taxon>
        <taxon>Paenibacillus</taxon>
    </lineage>
</organism>
<accession>A0ABT4GX19</accession>
<dbReference type="Proteomes" id="UP001527181">
    <property type="component" value="Unassembled WGS sequence"/>
</dbReference>
<name>A0ABT4GX19_PAEAL</name>
<reference evidence="1 2" key="1">
    <citation type="submission" date="2022-05" db="EMBL/GenBank/DDBJ databases">
        <title>Genome Sequencing of Bee-Associated Microbes.</title>
        <authorList>
            <person name="Dunlap C."/>
        </authorList>
    </citation>
    <scope>NUCLEOTIDE SEQUENCE [LARGE SCALE GENOMIC DNA]</scope>
    <source>
        <strain evidence="1 2">NRRL B-04010</strain>
    </source>
</reference>
<dbReference type="EMBL" id="JAMDNP010000021">
    <property type="protein sequence ID" value="MCY9761225.1"/>
    <property type="molecule type" value="Genomic_DNA"/>
</dbReference>
<evidence type="ECO:0000313" key="1">
    <source>
        <dbReference type="EMBL" id="MCY9761225.1"/>
    </source>
</evidence>
<dbReference type="RefSeq" id="WP_268594183.1">
    <property type="nucleotide sequence ID" value="NZ_JAMDNK010000031.1"/>
</dbReference>
<keyword evidence="2" id="KW-1185">Reference proteome</keyword>
<gene>
    <name evidence="1" type="ORF">M5X12_11630</name>
</gene>
<protein>
    <submittedName>
        <fullName evidence="1">Uncharacterized protein</fullName>
    </submittedName>
</protein>
<proteinExistence type="predicted"/>
<evidence type="ECO:0000313" key="2">
    <source>
        <dbReference type="Proteomes" id="UP001527181"/>
    </source>
</evidence>
<comment type="caution">
    <text evidence="1">The sequence shown here is derived from an EMBL/GenBank/DDBJ whole genome shotgun (WGS) entry which is preliminary data.</text>
</comment>
<sequence>MILKRDYLTPEETLQIGEETIDLILDKAFFDYKVGDRFFFKDQPNEIYTVEGFGWNKEDLRHCLYNNGKPALDEKIFPIFSTGMLIELLAELHAFSLNSFGHGWILLWNNEIAIESKEEEQLHVFLWRALAEIVQSGKYVW</sequence>